<comment type="similarity">
    <text evidence="1">Belongs to the DNA2/NAM7 helicase family.</text>
</comment>
<dbReference type="InterPro" id="IPR041677">
    <property type="entry name" value="DNA2/NAM7_AAA_11"/>
</dbReference>
<dbReference type="PANTHER" id="PTHR43788">
    <property type="entry name" value="DNA2/NAM7 HELICASE FAMILY MEMBER"/>
    <property type="match status" value="1"/>
</dbReference>
<dbReference type="Gene3D" id="3.40.50.300">
    <property type="entry name" value="P-loop containing nucleotide triphosphate hydrolases"/>
    <property type="match status" value="3"/>
</dbReference>
<evidence type="ECO:0000313" key="11">
    <source>
        <dbReference type="Proteomes" id="UP000698752"/>
    </source>
</evidence>
<dbReference type="InterPro" id="IPR025103">
    <property type="entry name" value="DUF4011"/>
</dbReference>
<evidence type="ECO:0000256" key="4">
    <source>
        <dbReference type="ARBA" id="ARBA00022806"/>
    </source>
</evidence>
<organism evidence="10 11">
    <name type="scientific">Neoroseomonas terrae</name>
    <dbReference type="NCBI Taxonomy" id="424799"/>
    <lineage>
        <taxon>Bacteria</taxon>
        <taxon>Pseudomonadati</taxon>
        <taxon>Pseudomonadota</taxon>
        <taxon>Alphaproteobacteria</taxon>
        <taxon>Acetobacterales</taxon>
        <taxon>Acetobacteraceae</taxon>
        <taxon>Neoroseomonas</taxon>
    </lineage>
</organism>
<keyword evidence="3" id="KW-0378">Hydrolase</keyword>
<dbReference type="PANTHER" id="PTHR43788:SF8">
    <property type="entry name" value="DNA-BINDING PROTEIN SMUBP-2"/>
    <property type="match status" value="1"/>
</dbReference>
<evidence type="ECO:0000256" key="1">
    <source>
        <dbReference type="ARBA" id="ARBA00007913"/>
    </source>
</evidence>
<evidence type="ECO:0000256" key="5">
    <source>
        <dbReference type="ARBA" id="ARBA00022840"/>
    </source>
</evidence>
<proteinExistence type="inferred from homology"/>
<dbReference type="RefSeq" id="WP_211870427.1">
    <property type="nucleotide sequence ID" value="NZ_JAAEDI010000020.1"/>
</dbReference>
<comment type="caution">
    <text evidence="10">The sequence shown here is derived from an EMBL/GenBank/DDBJ whole genome shotgun (WGS) entry which is preliminary data.</text>
</comment>
<gene>
    <name evidence="10" type="ORF">GXW78_18825</name>
</gene>
<sequence>MTDLRQALEAARRALLDLSTRNRLLSLPKPGRSRGVVILDDEDADFVQAALAAGRAFGFEAAGEEAPAAPDAEASAEGKPRRTRKRTSKAAAKAEGVSRADDTISREDWQRDELLRVRLPPADLARRLRDLMTDARTAREETGVPTLYLALGTLTWRDPGTPETERRAPLALLPVTLEREGVSQTFRLRAGTTEVAENLSLREMLKVNFNTALPAFDEAAYNPTAWAEAVAGAVKDRPEWSVDADALALGLFSFAKFLMWRDLGPEENPGLADHPLVRSLVGGERLDAPPTFPDDADVDEAIPVERLDHVVDMDGSQALAAEAVRRGGHVVIQGPPGTGKSQTIATILAQAILDGRSVLFVAEKLAALEVVKRRLENIGLGSACLELHSEKQSKRAVLDELRATLALPPPPKPLRDPVIERLATLRGRLNRHAAAMRAPAGASGIPLHQVVGTLVGLRRRGLAVPDFTLDATLWDGATIAAKRDAVRDLAARATEADGANNPWRGVTADIGPADAERLMMRLPGWIRSFAAAGAQSGTGAGPAALAARLRSAAALREAPDHDKAAMGSAAWRADPAPLVSLTEAVAKLAIAKRDARLKPGALDVEGLADARETLASSGGFFGFLSSKRSAAQAVAARVARDGVDPLAALDAALAGQAARDRVRSGNALGQAAFGRLWRGEDTDPSAMSALILWRQKHGPEAAAALAADTPSGDAAVLDAAAAAWTELQQATALNPITAFGTPDPPFAALADRLGAWAGAPEALPLWQGWRRALAEARGIEPIVERLQTGRLAPDAAEDAFSYALHEGLLRAATAQHPDLAAFDAAGYDRLVAEFRDADRARVALTRADAARAHADRVRQVRDNAPGMTVILGEMEKKRGHLPVRELLLRASQAVQQAKPIFMMSPLSVAQFLAPPHGLRPGLTFDLLVIDEASQVEPVDALGAIARCRQVVVVGDDRQMPPTRFFQRMTGEDDETLPEDAPDAVAARDVESVLGLCNARGVPSAMLRWHYRSRHESLIATSNQEFYDNRLLVLPSPRPRSPELGLSLARVDGAWETGEGVNRAEAAAVAEAVMKHAKETPGDTLGVAAFSIKQRDAILDAIEAARRADPSADAFFTNHADEPFFVKNLENVQGDERDAIMISVGYGRDKDGRLAMRFGPLSAEGGERRLNVLITRAKKRCIVFSGITGDDIDTERASGRGVAALKTFLTFAGAPAAAVRGGGDATGSAIAAAISDAVREAGRDPVPHVGLAGLFLDVAAKGEQGYELGIEADAGDWSALRCARDRERGRPGALEMMGWRLARAWSLAWYARPEAEAAKLVSALGAAPVAPVEPAAPLAPPDPGLAEPYREAAPQIAQGPLDALPAAALGATIGEIVAIEGPITPDSLAERLRLLAGRDALTPREKEAIRQATTFSRTQNGVIETAGLLTIASTTIAPRDRRAAAPHLRRAAAVPPAEIAAAAEALLARRGALTETELATAIHAVLGLDAGAQVAVAARLAALVGSGAIKLAG</sequence>
<keyword evidence="4" id="KW-0347">Helicase</keyword>
<dbReference type="InterPro" id="IPR050534">
    <property type="entry name" value="Coronavir_polyprotein_1ab"/>
</dbReference>
<dbReference type="Pfam" id="PF13087">
    <property type="entry name" value="AAA_12"/>
    <property type="match status" value="1"/>
</dbReference>
<feature type="region of interest" description="Disordered" evidence="6">
    <location>
        <begin position="64"/>
        <end position="102"/>
    </location>
</feature>
<dbReference type="Proteomes" id="UP000698752">
    <property type="component" value="Unassembled WGS sequence"/>
</dbReference>
<feature type="domain" description="Restriction endonuclease type II-like" evidence="9">
    <location>
        <begin position="1232"/>
        <end position="1323"/>
    </location>
</feature>
<evidence type="ECO:0000259" key="9">
    <source>
        <dbReference type="Pfam" id="PF18741"/>
    </source>
</evidence>
<dbReference type="InterPro" id="IPR041679">
    <property type="entry name" value="DNA2/NAM7-like_C"/>
</dbReference>
<keyword evidence="11" id="KW-1185">Reference proteome</keyword>
<evidence type="ECO:0000256" key="6">
    <source>
        <dbReference type="SAM" id="MobiDB-lite"/>
    </source>
</evidence>
<keyword evidence="2" id="KW-0547">Nucleotide-binding</keyword>
<dbReference type="InterPro" id="IPR027417">
    <property type="entry name" value="P-loop_NTPase"/>
</dbReference>
<dbReference type="Pfam" id="PF18741">
    <property type="entry name" value="MTES_1575"/>
    <property type="match status" value="1"/>
</dbReference>
<protein>
    <submittedName>
        <fullName evidence="10">DUF4011 domain-containing protein</fullName>
    </submittedName>
</protein>
<evidence type="ECO:0000256" key="3">
    <source>
        <dbReference type="ARBA" id="ARBA00022801"/>
    </source>
</evidence>
<evidence type="ECO:0000313" key="10">
    <source>
        <dbReference type="EMBL" id="MBR0651731.1"/>
    </source>
</evidence>
<feature type="compositionally biased region" description="Low complexity" evidence="6">
    <location>
        <begin position="64"/>
        <end position="77"/>
    </location>
</feature>
<evidence type="ECO:0000259" key="7">
    <source>
        <dbReference type="Pfam" id="PF13086"/>
    </source>
</evidence>
<dbReference type="SUPFAM" id="SSF52540">
    <property type="entry name" value="P-loop containing nucleoside triphosphate hydrolases"/>
    <property type="match status" value="1"/>
</dbReference>
<feature type="domain" description="DNA2/NAM7 helicase helicase" evidence="7">
    <location>
        <begin position="923"/>
        <end position="962"/>
    </location>
</feature>
<feature type="domain" description="DNA2/NAM7 helicase-like C-terminal" evidence="8">
    <location>
        <begin position="1000"/>
        <end position="1183"/>
    </location>
</feature>
<dbReference type="InterPro" id="IPR049468">
    <property type="entry name" value="Restrct_endonuc-II-like_dom"/>
</dbReference>
<dbReference type="Pfam" id="PF13195">
    <property type="entry name" value="DUF4011"/>
    <property type="match status" value="1"/>
</dbReference>
<reference evidence="11" key="1">
    <citation type="journal article" date="2021" name="Syst. Appl. Microbiol.">
        <title>Roseomonas hellenica sp. nov., isolated from roots of wild-growing Alkanna tinctoria.</title>
        <authorList>
            <person name="Rat A."/>
            <person name="Naranjo H.D."/>
            <person name="Lebbe L."/>
            <person name="Cnockaert M."/>
            <person name="Krigas N."/>
            <person name="Grigoriadou K."/>
            <person name="Maloupa E."/>
            <person name="Willems A."/>
        </authorList>
    </citation>
    <scope>NUCLEOTIDE SEQUENCE [LARGE SCALE GENOMIC DNA]</scope>
    <source>
        <strain evidence="11">LMG 31159</strain>
    </source>
</reference>
<evidence type="ECO:0000256" key="2">
    <source>
        <dbReference type="ARBA" id="ARBA00022741"/>
    </source>
</evidence>
<dbReference type="Pfam" id="PF13086">
    <property type="entry name" value="AAA_11"/>
    <property type="match status" value="1"/>
</dbReference>
<accession>A0ABS5EL23</accession>
<name>A0ABS5EL23_9PROT</name>
<evidence type="ECO:0000259" key="8">
    <source>
        <dbReference type="Pfam" id="PF13087"/>
    </source>
</evidence>
<dbReference type="EMBL" id="JAAEDI010000020">
    <property type="protein sequence ID" value="MBR0651731.1"/>
    <property type="molecule type" value="Genomic_DNA"/>
</dbReference>
<keyword evidence="5" id="KW-0067">ATP-binding</keyword>